<keyword evidence="2" id="KW-0813">Transport</keyword>
<dbReference type="PROSITE" id="PS00218">
    <property type="entry name" value="AMINO_ACID_PERMEASE_1"/>
    <property type="match status" value="1"/>
</dbReference>
<sequence length="650" mass="70838">MSDDHYLNFAFASPCRKSSETMEMRARGLPAYPPAAHTSPNYVNGQEEKSYLDMNDAIEVPAYGAAEGSRIRAEGGEGALQTSPAATPNSVSGTSSRAGRAESDQNRPTACVATAPLPFLGADSRADYGTHELHREFKPRHVTFISWGHAVGVGIWLGTGGILAHAGPLGLLIGYMIMSLTVWLLMNCLGEMISFLPLNGGHIRLAGRFVDPALSAVIGWNIMLNACFTLAAEINALSVIVGYWTDFAPALFMILGLATVLSINCLPARLYGECEMWFSLGKLFALVVCFFICIAIAAGAGPNAKVIRFKYWEPPYAPIRDYKIDGPLGRLAGVLSATIQAAFSMSGIELLALAAAETRNPRRVLPKALGIVKMRICFVYIGITFVLGMVVPADDPALVKEHKGTSAFIIAMEHARIHRLVAQIETFWHWEMNAAIVAATISAGCATLYVASRSLYSLAQKGYAPKQFKYVTPYGLPWTCVLAACVLASICFLGDMFGAVDFFTFLQRLSAISAMMGWWAIAFAYIRFRAGMKAQGMAHDSLPFTAVGALTGAWFVMGMTTTLIIVSGWEVIHKFDAGILISSYLPPLLCVAFYILFRLKLKTRIIPAANIDLVTHVDAIAEDNVRYNEEERLAREKQDQLARFYSTIML</sequence>
<feature type="transmembrane region" description="Helical" evidence="8">
    <location>
        <begin position="144"/>
        <end position="166"/>
    </location>
</feature>
<feature type="transmembrane region" description="Helical" evidence="8">
    <location>
        <begin position="476"/>
        <end position="499"/>
    </location>
</feature>
<dbReference type="AlphaFoldDB" id="A0A0P1BAC6"/>
<feature type="transmembrane region" description="Helical" evidence="8">
    <location>
        <begin position="283"/>
        <end position="301"/>
    </location>
</feature>
<feature type="domain" description="Amino acid permease/ SLC12A" evidence="9">
    <location>
        <begin position="141"/>
        <end position="604"/>
    </location>
</feature>
<comment type="subcellular location">
    <subcellularLocation>
        <location evidence="1">Membrane</location>
        <topology evidence="1">Multi-pass membrane protein</topology>
    </subcellularLocation>
</comment>
<evidence type="ECO:0000256" key="5">
    <source>
        <dbReference type="ARBA" id="ARBA00022989"/>
    </source>
</evidence>
<evidence type="ECO:0000256" key="2">
    <source>
        <dbReference type="ARBA" id="ARBA00022448"/>
    </source>
</evidence>
<evidence type="ECO:0000256" key="4">
    <source>
        <dbReference type="ARBA" id="ARBA00022970"/>
    </source>
</evidence>
<feature type="transmembrane region" description="Helical" evidence="8">
    <location>
        <begin position="575"/>
        <end position="597"/>
    </location>
</feature>
<evidence type="ECO:0000256" key="8">
    <source>
        <dbReference type="SAM" id="Phobius"/>
    </source>
</evidence>
<dbReference type="Proteomes" id="UP000054845">
    <property type="component" value="Unassembled WGS sequence"/>
</dbReference>
<dbReference type="GO" id="GO:0016020">
    <property type="term" value="C:membrane"/>
    <property type="evidence" value="ECO:0007669"/>
    <property type="project" value="UniProtKB-SubCell"/>
</dbReference>
<feature type="transmembrane region" description="Helical" evidence="8">
    <location>
        <begin position="250"/>
        <end position="271"/>
    </location>
</feature>
<proteinExistence type="predicted"/>
<evidence type="ECO:0000256" key="7">
    <source>
        <dbReference type="SAM" id="MobiDB-lite"/>
    </source>
</evidence>
<keyword evidence="3 8" id="KW-0812">Transmembrane</keyword>
<feature type="transmembrane region" description="Helical" evidence="8">
    <location>
        <begin position="172"/>
        <end position="196"/>
    </location>
</feature>
<feature type="compositionally biased region" description="Polar residues" evidence="7">
    <location>
        <begin position="80"/>
        <end position="97"/>
    </location>
</feature>
<dbReference type="PANTHER" id="PTHR43341">
    <property type="entry name" value="AMINO ACID PERMEASE"/>
    <property type="match status" value="1"/>
</dbReference>
<feature type="transmembrane region" description="Helical" evidence="8">
    <location>
        <begin position="547"/>
        <end position="569"/>
    </location>
</feature>
<feature type="transmembrane region" description="Helical" evidence="8">
    <location>
        <begin position="434"/>
        <end position="456"/>
    </location>
</feature>
<dbReference type="PANTHER" id="PTHR43341:SF20">
    <property type="entry name" value="AAT FAMILY AMINO ACID TRANSPORTER"/>
    <property type="match status" value="1"/>
</dbReference>
<keyword evidence="4" id="KW-0029">Amino-acid transport</keyword>
<name>A0A0P1BAC6_9BASI</name>
<dbReference type="Pfam" id="PF00324">
    <property type="entry name" value="AA_permease"/>
    <property type="match status" value="1"/>
</dbReference>
<dbReference type="STRING" id="401625.A0A0P1BAC6"/>
<evidence type="ECO:0000256" key="6">
    <source>
        <dbReference type="ARBA" id="ARBA00023136"/>
    </source>
</evidence>
<accession>A0A0P1BAC6</accession>
<evidence type="ECO:0000313" key="11">
    <source>
        <dbReference type="Proteomes" id="UP000054845"/>
    </source>
</evidence>
<protein>
    <submittedName>
        <fullName evidence="10">Amino acid transporter</fullName>
    </submittedName>
</protein>
<organism evidence="10 11">
    <name type="scientific">Ceraceosorus bombacis</name>
    <dbReference type="NCBI Taxonomy" id="401625"/>
    <lineage>
        <taxon>Eukaryota</taxon>
        <taxon>Fungi</taxon>
        <taxon>Dikarya</taxon>
        <taxon>Basidiomycota</taxon>
        <taxon>Ustilaginomycotina</taxon>
        <taxon>Exobasidiomycetes</taxon>
        <taxon>Ceraceosorales</taxon>
        <taxon>Ceraceosoraceae</taxon>
        <taxon>Ceraceosorus</taxon>
    </lineage>
</organism>
<evidence type="ECO:0000259" key="9">
    <source>
        <dbReference type="Pfam" id="PF00324"/>
    </source>
</evidence>
<evidence type="ECO:0000313" key="10">
    <source>
        <dbReference type="EMBL" id="CEH12768.1"/>
    </source>
</evidence>
<dbReference type="InterPro" id="IPR050524">
    <property type="entry name" value="APC_YAT"/>
</dbReference>
<dbReference type="EMBL" id="CCYA01000181">
    <property type="protein sequence ID" value="CEH12768.1"/>
    <property type="molecule type" value="Genomic_DNA"/>
</dbReference>
<dbReference type="Gene3D" id="1.20.1740.10">
    <property type="entry name" value="Amino acid/polyamine transporter I"/>
    <property type="match status" value="1"/>
</dbReference>
<reference evidence="10 11" key="1">
    <citation type="submission" date="2014-09" db="EMBL/GenBank/DDBJ databases">
        <authorList>
            <person name="Magalhaes I.L.F."/>
            <person name="Oliveira U."/>
            <person name="Santos F.R."/>
            <person name="Vidigal T.H.D.A."/>
            <person name="Brescovit A.D."/>
            <person name="Santos A.J."/>
        </authorList>
    </citation>
    <scope>NUCLEOTIDE SEQUENCE [LARGE SCALE GENOMIC DNA]</scope>
</reference>
<dbReference type="InterPro" id="IPR004840">
    <property type="entry name" value="Amino_acid_permease_CS"/>
</dbReference>
<feature type="transmembrane region" description="Helical" evidence="8">
    <location>
        <begin position="217"/>
        <end position="244"/>
    </location>
</feature>
<keyword evidence="6 8" id="KW-0472">Membrane</keyword>
<dbReference type="GO" id="GO:0015171">
    <property type="term" value="F:amino acid transmembrane transporter activity"/>
    <property type="evidence" value="ECO:0007669"/>
    <property type="project" value="TreeGrafter"/>
</dbReference>
<feature type="transmembrane region" description="Helical" evidence="8">
    <location>
        <begin position="331"/>
        <end position="355"/>
    </location>
</feature>
<feature type="transmembrane region" description="Helical" evidence="8">
    <location>
        <begin position="505"/>
        <end position="526"/>
    </location>
</feature>
<evidence type="ECO:0000256" key="3">
    <source>
        <dbReference type="ARBA" id="ARBA00022692"/>
    </source>
</evidence>
<dbReference type="OrthoDB" id="10062876at2759"/>
<dbReference type="InterPro" id="IPR004841">
    <property type="entry name" value="AA-permease/SLC12A_dom"/>
</dbReference>
<feature type="transmembrane region" description="Helical" evidence="8">
    <location>
        <begin position="376"/>
        <end position="393"/>
    </location>
</feature>
<feature type="region of interest" description="Disordered" evidence="7">
    <location>
        <begin position="75"/>
        <end position="107"/>
    </location>
</feature>
<keyword evidence="5 8" id="KW-1133">Transmembrane helix</keyword>
<keyword evidence="11" id="KW-1185">Reference proteome</keyword>
<evidence type="ECO:0000256" key="1">
    <source>
        <dbReference type="ARBA" id="ARBA00004141"/>
    </source>
</evidence>